<proteinExistence type="inferred from homology"/>
<evidence type="ECO:0000313" key="12">
    <source>
        <dbReference type="Proteomes" id="UP000255269"/>
    </source>
</evidence>
<dbReference type="GO" id="GO:0071596">
    <property type="term" value="P:ubiquitin-dependent protein catabolic process via the N-end rule pathway"/>
    <property type="evidence" value="ECO:0007669"/>
    <property type="project" value="InterPro"/>
</dbReference>
<dbReference type="EC" id="2.3.2.29" evidence="4"/>
<evidence type="ECO:0000313" key="8">
    <source>
        <dbReference type="EMBL" id="KPH55284.1"/>
    </source>
</evidence>
<evidence type="ECO:0000256" key="2">
    <source>
        <dbReference type="ARBA" id="ARBA00022679"/>
    </source>
</evidence>
<dbReference type="Proteomes" id="UP000037997">
    <property type="component" value="Unassembled WGS sequence"/>
</dbReference>
<evidence type="ECO:0000313" key="9">
    <source>
        <dbReference type="EMBL" id="STQ88355.1"/>
    </source>
</evidence>
<protein>
    <recommendedName>
        <fullName evidence="4">Aspartate/glutamate leucyltransferase</fullName>
        <ecNumber evidence="4">2.3.2.29</ecNumber>
    </recommendedName>
</protein>
<dbReference type="EMBL" id="JNOC01000048">
    <property type="protein sequence ID" value="KPH55284.1"/>
    <property type="molecule type" value="Genomic_DNA"/>
</dbReference>
<organism evidence="8 11">
    <name type="scientific">Helicobacter pullorum</name>
    <dbReference type="NCBI Taxonomy" id="35818"/>
    <lineage>
        <taxon>Bacteria</taxon>
        <taxon>Pseudomonadati</taxon>
        <taxon>Campylobacterota</taxon>
        <taxon>Epsilonproteobacteria</taxon>
        <taxon>Campylobacterales</taxon>
        <taxon>Helicobacteraceae</taxon>
        <taxon>Helicobacter</taxon>
    </lineage>
</organism>
<dbReference type="Pfam" id="PF04377">
    <property type="entry name" value="ATE_C"/>
    <property type="match status" value="1"/>
</dbReference>
<comment type="catalytic activity">
    <reaction evidence="4">
        <text>N-terminal L-glutamyl-[protein] + L-leucyl-tRNA(Leu) = N-terminal L-leucyl-L-glutamyl-[protein] + tRNA(Leu) + H(+)</text>
        <dbReference type="Rhea" id="RHEA:50412"/>
        <dbReference type="Rhea" id="RHEA-COMP:9613"/>
        <dbReference type="Rhea" id="RHEA-COMP:9622"/>
        <dbReference type="Rhea" id="RHEA-COMP:12664"/>
        <dbReference type="Rhea" id="RHEA-COMP:12668"/>
        <dbReference type="ChEBI" id="CHEBI:15378"/>
        <dbReference type="ChEBI" id="CHEBI:64721"/>
        <dbReference type="ChEBI" id="CHEBI:78442"/>
        <dbReference type="ChEBI" id="CHEBI:78494"/>
        <dbReference type="ChEBI" id="CHEBI:133041"/>
        <dbReference type="EC" id="2.3.2.29"/>
    </reaction>
</comment>
<dbReference type="STRING" id="35818.HPU229336_03725"/>
<comment type="function">
    <text evidence="4">Functions in the N-end rule pathway of protein degradation where it conjugates Leu from its aminoacyl-tRNA to the N-termini of proteins containing an N-terminal aspartate or glutamate.</text>
</comment>
<dbReference type="GeneID" id="93196174"/>
<evidence type="ECO:0000256" key="3">
    <source>
        <dbReference type="ARBA" id="ARBA00023315"/>
    </source>
</evidence>
<dbReference type="HAMAP" id="MF_00689">
    <property type="entry name" value="Bpt"/>
    <property type="match status" value="1"/>
</dbReference>
<evidence type="ECO:0000256" key="4">
    <source>
        <dbReference type="HAMAP-Rule" id="MF_00689"/>
    </source>
</evidence>
<dbReference type="PIRSF" id="PIRSF037208">
    <property type="entry name" value="ATE_pro_prd"/>
    <property type="match status" value="1"/>
</dbReference>
<dbReference type="InterPro" id="IPR016181">
    <property type="entry name" value="Acyl_CoA_acyltransferase"/>
</dbReference>
<dbReference type="Proteomes" id="UP000037800">
    <property type="component" value="Unassembled WGS sequence"/>
</dbReference>
<comment type="subcellular location">
    <subcellularLocation>
        <location evidence="4">Cytoplasm</location>
    </subcellularLocation>
</comment>
<name>A0A0N0LS06_9HELI</name>
<dbReference type="InterPro" id="IPR007471">
    <property type="entry name" value="N-end_Aminoacyl_Trfase_N"/>
</dbReference>
<dbReference type="GO" id="GO:0005737">
    <property type="term" value="C:cytoplasm"/>
    <property type="evidence" value="ECO:0007669"/>
    <property type="project" value="UniProtKB-SubCell"/>
</dbReference>
<dbReference type="SUPFAM" id="SSF55729">
    <property type="entry name" value="Acyl-CoA N-acyltransferases (Nat)"/>
    <property type="match status" value="1"/>
</dbReference>
<keyword evidence="1 4" id="KW-0963">Cytoplasm</keyword>
<keyword evidence="3 4" id="KW-0012">Acyltransferase</keyword>
<dbReference type="InterPro" id="IPR007472">
    <property type="entry name" value="N-end_Aminoacyl_Trfase_C"/>
</dbReference>
<comment type="similarity">
    <text evidence="4">Belongs to the R-transferase family. Bpt subfamily.</text>
</comment>
<dbReference type="PATRIC" id="fig|35818.10.peg.764"/>
<dbReference type="AlphaFoldDB" id="A0A0N0LS06"/>
<keyword evidence="2 4" id="KW-0808">Transferase</keyword>
<reference evidence="9 12" key="2">
    <citation type="submission" date="2018-06" db="EMBL/GenBank/DDBJ databases">
        <authorList>
            <consortium name="Pathogen Informatics"/>
            <person name="Doyle S."/>
        </authorList>
    </citation>
    <scope>NUCLEOTIDE SEQUENCE [LARGE SCALE GENOMIC DNA]</scope>
    <source>
        <strain evidence="9 12">NCTC13156</strain>
    </source>
</reference>
<dbReference type="InterPro" id="IPR030700">
    <property type="entry name" value="N-end_Aminoacyl_Trfase"/>
</dbReference>
<dbReference type="NCBIfam" id="NF002344">
    <property type="entry name" value="PRK01305.2-1"/>
    <property type="match status" value="1"/>
</dbReference>
<dbReference type="GO" id="GO:0008914">
    <property type="term" value="F:leucyl-tRNA--protein transferase activity"/>
    <property type="evidence" value="ECO:0007669"/>
    <property type="project" value="UniProtKB-UniRule"/>
</dbReference>
<feature type="domain" description="N-end rule aminoacyl transferase C-terminal" evidence="6">
    <location>
        <begin position="98"/>
        <end position="222"/>
    </location>
</feature>
<dbReference type="Pfam" id="PF04376">
    <property type="entry name" value="ATE_N"/>
    <property type="match status" value="1"/>
</dbReference>
<evidence type="ECO:0000313" key="7">
    <source>
        <dbReference type="EMBL" id="KPH50218.1"/>
    </source>
</evidence>
<accession>A0A0N0LS06</accession>
<dbReference type="EMBL" id="JNUR01000026">
    <property type="protein sequence ID" value="KPH50218.1"/>
    <property type="molecule type" value="Genomic_DNA"/>
</dbReference>
<evidence type="ECO:0000259" key="5">
    <source>
        <dbReference type="Pfam" id="PF04376"/>
    </source>
</evidence>
<dbReference type="EMBL" id="UGJF01000001">
    <property type="protein sequence ID" value="STQ88355.1"/>
    <property type="molecule type" value="Genomic_DNA"/>
</dbReference>
<sequence>MEVFEIAQAPKSCGYLEGIEAKYRYLYIKECSKEFYDLLLQRGWRRFGNYFFVPMCEGCESCISIRQDCEAFSFSKSQQRILKNPLTLEISKPRVSKEHLELYDKYHCVMNSKKGWQYQGISLESYYDTFVRGYEDFGYEFCYYFEGHLVGVALVDILDNAISAVYCYYDHNFAKYSIGSYSILKQIAIAKEYNIKYFYPGYWIKNHYSMGYKEKFKPFEILINRPNLNEEAIWKKEESCITQT</sequence>
<gene>
    <name evidence="4" type="primary">bpt</name>
    <name evidence="8" type="ORF">HPU229334_09255</name>
    <name evidence="7" type="ORF">HPU229336_03725</name>
    <name evidence="9" type="ORF">NCTC13156_01192</name>
</gene>
<dbReference type="PANTHER" id="PTHR21367">
    <property type="entry name" value="ARGININE-TRNA-PROTEIN TRANSFERASE 1"/>
    <property type="match status" value="1"/>
</dbReference>
<dbReference type="GO" id="GO:0004057">
    <property type="term" value="F:arginyl-tRNA--protein transferase activity"/>
    <property type="evidence" value="ECO:0007669"/>
    <property type="project" value="InterPro"/>
</dbReference>
<evidence type="ECO:0000256" key="1">
    <source>
        <dbReference type="ARBA" id="ARBA00022490"/>
    </source>
</evidence>
<reference evidence="10 11" key="1">
    <citation type="submission" date="2014-06" db="EMBL/GenBank/DDBJ databases">
        <title>Helicobacter pullorum isolates in fresh chicken meat - phenotypic and genotypic features.</title>
        <authorList>
            <person name="Borges V."/>
            <person name="Santos A."/>
            <person name="Correia C.B."/>
            <person name="Saraiva M."/>
            <person name="Menard A."/>
            <person name="Vieira L."/>
            <person name="Sampaio D.A."/>
            <person name="Gomes J.P."/>
            <person name="Oleastro M."/>
        </authorList>
    </citation>
    <scope>NUCLEOTIDE SEQUENCE [LARGE SCALE GENOMIC DNA]</scope>
    <source>
        <strain evidence="8 11">229334/12</strain>
        <strain evidence="7 10">229336/12</strain>
    </source>
</reference>
<dbReference type="Proteomes" id="UP000255269">
    <property type="component" value="Unassembled WGS sequence"/>
</dbReference>
<dbReference type="OrthoDB" id="9782022at2"/>
<evidence type="ECO:0000313" key="10">
    <source>
        <dbReference type="Proteomes" id="UP000037800"/>
    </source>
</evidence>
<dbReference type="PANTHER" id="PTHR21367:SF1">
    <property type="entry name" value="ARGINYL-TRNA--PROTEIN TRANSFERASE 1"/>
    <property type="match status" value="1"/>
</dbReference>
<feature type="domain" description="N-end aminoacyl transferase N-terminal" evidence="5">
    <location>
        <begin position="12"/>
        <end position="80"/>
    </location>
</feature>
<evidence type="ECO:0000313" key="11">
    <source>
        <dbReference type="Proteomes" id="UP000037997"/>
    </source>
</evidence>
<comment type="catalytic activity">
    <reaction evidence="4">
        <text>N-terminal L-aspartyl-[protein] + L-leucyl-tRNA(Leu) = N-terminal L-leucyl-L-aspartyl-[protein] + tRNA(Leu) + H(+)</text>
        <dbReference type="Rhea" id="RHEA:50420"/>
        <dbReference type="Rhea" id="RHEA-COMP:9613"/>
        <dbReference type="Rhea" id="RHEA-COMP:9622"/>
        <dbReference type="Rhea" id="RHEA-COMP:12669"/>
        <dbReference type="Rhea" id="RHEA-COMP:12674"/>
        <dbReference type="ChEBI" id="CHEBI:15378"/>
        <dbReference type="ChEBI" id="CHEBI:64720"/>
        <dbReference type="ChEBI" id="CHEBI:78442"/>
        <dbReference type="ChEBI" id="CHEBI:78494"/>
        <dbReference type="ChEBI" id="CHEBI:133042"/>
        <dbReference type="EC" id="2.3.2.29"/>
    </reaction>
</comment>
<dbReference type="InterPro" id="IPR017138">
    <property type="entry name" value="Asp_Glu_LeuTrfase"/>
</dbReference>
<evidence type="ECO:0000259" key="6">
    <source>
        <dbReference type="Pfam" id="PF04377"/>
    </source>
</evidence>
<dbReference type="RefSeq" id="WP_005022457.1">
    <property type="nucleotide sequence ID" value="NZ_CABKNZ010000041.1"/>
</dbReference>